<protein>
    <submittedName>
        <fullName evidence="3">Uncharacterized protein LOC114326530</fullName>
    </submittedName>
</protein>
<evidence type="ECO:0000313" key="3">
    <source>
        <dbReference type="RefSeq" id="XP_028130726.1"/>
    </source>
</evidence>
<dbReference type="KEGG" id="dvv:114326530"/>
<feature type="transmembrane region" description="Helical" evidence="2">
    <location>
        <begin position="152"/>
        <end position="173"/>
    </location>
</feature>
<gene>
    <name evidence="3" type="primary">LOC114326530</name>
</gene>
<feature type="transmembrane region" description="Helical" evidence="2">
    <location>
        <begin position="179"/>
        <end position="202"/>
    </location>
</feature>
<reference evidence="3" key="1">
    <citation type="submission" date="2025-08" db="UniProtKB">
        <authorList>
            <consortium name="RefSeq"/>
        </authorList>
    </citation>
    <scope>IDENTIFICATION</scope>
    <source>
        <tissue evidence="3">Whole insect</tissue>
    </source>
</reference>
<proteinExistence type="predicted"/>
<evidence type="ECO:0000256" key="2">
    <source>
        <dbReference type="SAM" id="Phobius"/>
    </source>
</evidence>
<accession>A0A6P7F5H1</accession>
<feature type="transmembrane region" description="Helical" evidence="2">
    <location>
        <begin position="68"/>
        <end position="88"/>
    </location>
</feature>
<dbReference type="InParanoid" id="A0A6P7F5H1"/>
<evidence type="ECO:0000256" key="1">
    <source>
        <dbReference type="SAM" id="MobiDB-lite"/>
    </source>
</evidence>
<feature type="transmembrane region" description="Helical" evidence="2">
    <location>
        <begin position="100"/>
        <end position="117"/>
    </location>
</feature>
<dbReference type="RefSeq" id="XP_028130726.1">
    <property type="nucleotide sequence ID" value="XM_028274925.1"/>
</dbReference>
<sequence length="314" mass="36530">MKPMFYLPNDWWLFLYYVFTVAGLTNVLVGIFKERSYEGVSYQTFSVYVLWSVTTFTTYFYPDMRLPSEFHLLVLTGVMSMWITALYFPYRQTYQRKYDIKSYGACISLMIIMLYFLEKDFSKVLELSALSMSITLHIPQVVLVLESKKINLYILGFLIHLCFAKIFFLLHAICYPKYYVVDLIHGILGLLLVIVFIPLFWISDLKFDMSPFMEKDTKNIAQNTIKLEREGRLHPVDDIVTVVSHKQVIIKKKVTQKQQDLPKPDSGNGVQQKQQDLPKPDTEKGVQQKQPDLPKPHTETVLKVVPIKPNDSMA</sequence>
<keyword evidence="2" id="KW-1133">Transmembrane helix</keyword>
<feature type="compositionally biased region" description="Basic and acidic residues" evidence="1">
    <location>
        <begin position="276"/>
        <end position="300"/>
    </location>
</feature>
<feature type="transmembrane region" description="Helical" evidence="2">
    <location>
        <begin position="12"/>
        <end position="32"/>
    </location>
</feature>
<name>A0A6P7F5H1_DIAVI</name>
<dbReference type="AlphaFoldDB" id="A0A6P7F5H1"/>
<keyword evidence="2" id="KW-0812">Transmembrane</keyword>
<feature type="region of interest" description="Disordered" evidence="1">
    <location>
        <begin position="254"/>
        <end position="314"/>
    </location>
</feature>
<keyword evidence="2" id="KW-0472">Membrane</keyword>
<feature type="transmembrane region" description="Helical" evidence="2">
    <location>
        <begin position="44"/>
        <end position="62"/>
    </location>
</feature>
<feature type="transmembrane region" description="Helical" evidence="2">
    <location>
        <begin position="129"/>
        <end position="145"/>
    </location>
</feature>
<organism evidence="3">
    <name type="scientific">Diabrotica virgifera virgifera</name>
    <name type="common">western corn rootworm</name>
    <dbReference type="NCBI Taxonomy" id="50390"/>
    <lineage>
        <taxon>Eukaryota</taxon>
        <taxon>Metazoa</taxon>
        <taxon>Ecdysozoa</taxon>
        <taxon>Arthropoda</taxon>
        <taxon>Hexapoda</taxon>
        <taxon>Insecta</taxon>
        <taxon>Pterygota</taxon>
        <taxon>Neoptera</taxon>
        <taxon>Endopterygota</taxon>
        <taxon>Coleoptera</taxon>
        <taxon>Polyphaga</taxon>
        <taxon>Cucujiformia</taxon>
        <taxon>Chrysomeloidea</taxon>
        <taxon>Chrysomelidae</taxon>
        <taxon>Galerucinae</taxon>
        <taxon>Diabroticina</taxon>
        <taxon>Diabroticites</taxon>
        <taxon>Diabrotica</taxon>
    </lineage>
</organism>